<dbReference type="SMART" id="SM00271">
    <property type="entry name" value="DnaJ"/>
    <property type="match status" value="1"/>
</dbReference>
<dbReference type="Proteomes" id="UP000580051">
    <property type="component" value="Unassembled WGS sequence"/>
</dbReference>
<dbReference type="EMBL" id="BLRV01000054">
    <property type="protein sequence ID" value="GFP21492.1"/>
    <property type="molecule type" value="Genomic_DNA"/>
</dbReference>
<comment type="caution">
    <text evidence="4">The sequence shown here is derived from an EMBL/GenBank/DDBJ whole genome shotgun (WGS) entry which is preliminary data.</text>
</comment>
<dbReference type="CDD" id="cd06257">
    <property type="entry name" value="DnaJ"/>
    <property type="match status" value="1"/>
</dbReference>
<evidence type="ECO:0000313" key="4">
    <source>
        <dbReference type="EMBL" id="GFP21492.1"/>
    </source>
</evidence>
<dbReference type="PROSITE" id="PS50076">
    <property type="entry name" value="DNAJ_2"/>
    <property type="match status" value="1"/>
</dbReference>
<dbReference type="GO" id="GO:0042026">
    <property type="term" value="P:protein refolding"/>
    <property type="evidence" value="ECO:0007669"/>
    <property type="project" value="TreeGrafter"/>
</dbReference>
<accession>A0A6V8NMD8</accession>
<dbReference type="PANTHER" id="PTHR43096:SF52">
    <property type="entry name" value="DNAJ HOMOLOG 1, MITOCHONDRIAL-RELATED"/>
    <property type="match status" value="1"/>
</dbReference>
<dbReference type="GO" id="GO:0051082">
    <property type="term" value="F:unfolded protein binding"/>
    <property type="evidence" value="ECO:0007669"/>
    <property type="project" value="TreeGrafter"/>
</dbReference>
<proteinExistence type="predicted"/>
<gene>
    <name evidence="4" type="ORF">HKBW3S06_00719</name>
</gene>
<name>A0A6V8NMD8_9ACTN</name>
<feature type="domain" description="J" evidence="3">
    <location>
        <begin position="6"/>
        <end position="70"/>
    </location>
</feature>
<keyword evidence="1" id="KW-0143">Chaperone</keyword>
<protein>
    <submittedName>
        <fullName evidence="4">Molecular chaperone DnaJ</fullName>
    </submittedName>
</protein>
<dbReference type="AlphaFoldDB" id="A0A6V8NMD8"/>
<organism evidence="4 5">
    <name type="scientific">Candidatus Hakubella thermalkaliphila</name>
    <dbReference type="NCBI Taxonomy" id="2754717"/>
    <lineage>
        <taxon>Bacteria</taxon>
        <taxon>Bacillati</taxon>
        <taxon>Actinomycetota</taxon>
        <taxon>Actinomycetota incertae sedis</taxon>
        <taxon>Candidatus Hakubellales</taxon>
        <taxon>Candidatus Hakubellaceae</taxon>
        <taxon>Candidatus Hakubella</taxon>
    </lineage>
</organism>
<dbReference type="RefSeq" id="WP_176226624.1">
    <property type="nucleotide sequence ID" value="NZ_BLRV01000054.1"/>
</dbReference>
<dbReference type="PANTHER" id="PTHR43096">
    <property type="entry name" value="DNAJ HOMOLOG 1, MITOCHONDRIAL-RELATED"/>
    <property type="match status" value="1"/>
</dbReference>
<dbReference type="InterPro" id="IPR036869">
    <property type="entry name" value="J_dom_sf"/>
</dbReference>
<evidence type="ECO:0000313" key="5">
    <source>
        <dbReference type="Proteomes" id="UP000580051"/>
    </source>
</evidence>
<keyword evidence="2" id="KW-0472">Membrane</keyword>
<dbReference type="SUPFAM" id="SSF46565">
    <property type="entry name" value="Chaperone J-domain"/>
    <property type="match status" value="1"/>
</dbReference>
<evidence type="ECO:0000256" key="2">
    <source>
        <dbReference type="SAM" id="Phobius"/>
    </source>
</evidence>
<dbReference type="Gene3D" id="1.10.287.110">
    <property type="entry name" value="DnaJ domain"/>
    <property type="match status" value="1"/>
</dbReference>
<dbReference type="InterPro" id="IPR001623">
    <property type="entry name" value="DnaJ_domain"/>
</dbReference>
<keyword evidence="2" id="KW-1133">Transmembrane helix</keyword>
<reference evidence="4 5" key="1">
    <citation type="journal article" date="2020" name="Front. Microbiol.">
        <title>Single-cell genomics of novel Actinobacteria with the Wood-Ljungdahl pathway discovered in a serpentinizing system.</title>
        <authorList>
            <person name="Merino N."/>
            <person name="Kawai M."/>
            <person name="Boyd E.S."/>
            <person name="Colman D.R."/>
            <person name="McGlynn S.E."/>
            <person name="Nealson K.H."/>
            <person name="Kurokawa K."/>
            <person name="Hongoh Y."/>
        </authorList>
    </citation>
    <scope>NUCLEOTIDE SEQUENCE [LARGE SCALE GENOMIC DNA]</scope>
    <source>
        <strain evidence="4 5">S06</strain>
    </source>
</reference>
<sequence length="127" mass="14005">MATQPDYYAILQVHLEAEKEVVDAAYRKLAAKYHSDVSASTDAVDKMKQLNEAYEVLSDPDRRAAYDISRGMSPTRESPSGRSWRGFIVPMGIILLVIMAARLGGIRLVLVLAVLVGIVWLVAKMGK</sequence>
<dbReference type="GO" id="GO:0005737">
    <property type="term" value="C:cytoplasm"/>
    <property type="evidence" value="ECO:0007669"/>
    <property type="project" value="TreeGrafter"/>
</dbReference>
<feature type="transmembrane region" description="Helical" evidence="2">
    <location>
        <begin position="106"/>
        <end position="123"/>
    </location>
</feature>
<evidence type="ECO:0000259" key="3">
    <source>
        <dbReference type="PROSITE" id="PS50076"/>
    </source>
</evidence>
<evidence type="ECO:0000256" key="1">
    <source>
        <dbReference type="ARBA" id="ARBA00023186"/>
    </source>
</evidence>
<feature type="transmembrane region" description="Helical" evidence="2">
    <location>
        <begin position="83"/>
        <end position="100"/>
    </location>
</feature>
<keyword evidence="2" id="KW-0812">Transmembrane</keyword>
<dbReference type="PRINTS" id="PR00625">
    <property type="entry name" value="JDOMAIN"/>
</dbReference>
<dbReference type="Pfam" id="PF00226">
    <property type="entry name" value="DnaJ"/>
    <property type="match status" value="1"/>
</dbReference>